<dbReference type="PROSITE" id="PS51133">
    <property type="entry name" value="ZF_TFIIS_2"/>
    <property type="match status" value="1"/>
</dbReference>
<evidence type="ECO:0000256" key="8">
    <source>
        <dbReference type="PROSITE-ProRule" id="PRU00472"/>
    </source>
</evidence>
<evidence type="ECO:0000256" key="2">
    <source>
        <dbReference type="ARBA" id="ARBA00018784"/>
    </source>
</evidence>
<keyword evidence="3" id="KW-0240">DNA-directed RNA polymerase</keyword>
<gene>
    <name evidence="10" type="ORF">DRE_00763</name>
</gene>
<dbReference type="AlphaFoldDB" id="W7HQC4"/>
<dbReference type="Pfam" id="PF01096">
    <property type="entry name" value="Zn_ribbon_TFIIS"/>
    <property type="match status" value="1"/>
</dbReference>
<dbReference type="GO" id="GO:0003899">
    <property type="term" value="F:DNA-directed RNA polymerase activity"/>
    <property type="evidence" value="ECO:0007669"/>
    <property type="project" value="InterPro"/>
</dbReference>
<protein>
    <recommendedName>
        <fullName evidence="2">DNA-directed RNA polymerase I subunit RPA12</fullName>
    </recommendedName>
</protein>
<evidence type="ECO:0000256" key="4">
    <source>
        <dbReference type="ARBA" id="ARBA00022723"/>
    </source>
</evidence>
<keyword evidence="3" id="KW-0804">Transcription</keyword>
<evidence type="ECO:0000256" key="5">
    <source>
        <dbReference type="ARBA" id="ARBA00022771"/>
    </source>
</evidence>
<name>W7HQC4_9PEZI</name>
<keyword evidence="4" id="KW-0479">Metal-binding</keyword>
<keyword evidence="6" id="KW-0862">Zinc</keyword>
<evidence type="ECO:0000256" key="7">
    <source>
        <dbReference type="ARBA" id="ARBA00023242"/>
    </source>
</evidence>
<proteinExistence type="predicted"/>
<dbReference type="EMBL" id="KI966427">
    <property type="protein sequence ID" value="EWC45364.1"/>
    <property type="molecule type" value="Genomic_DNA"/>
</dbReference>
<dbReference type="PANTHER" id="PTHR11239">
    <property type="entry name" value="DNA-DIRECTED RNA POLYMERASE"/>
    <property type="match status" value="1"/>
</dbReference>
<sequence length="79" mass="8750">MVVTQSRPNAFPSALKQKHTTGQNLAIEDIGGRAQLETPCPQCDHPVMNFTTVQLRSADEGATVFYTCPNCNYRYSTNN</sequence>
<keyword evidence="5 8" id="KW-0863">Zinc-finger</keyword>
<dbReference type="GO" id="GO:0005736">
    <property type="term" value="C:RNA polymerase I complex"/>
    <property type="evidence" value="ECO:0007669"/>
    <property type="project" value="TreeGrafter"/>
</dbReference>
<dbReference type="CDD" id="cd10507">
    <property type="entry name" value="Zn-ribbon_RPA12"/>
    <property type="match status" value="1"/>
</dbReference>
<keyword evidence="11" id="KW-1185">Reference proteome</keyword>
<dbReference type="OrthoDB" id="10056816at2759"/>
<evidence type="ECO:0000313" key="11">
    <source>
        <dbReference type="Proteomes" id="UP000024837"/>
    </source>
</evidence>
<feature type="domain" description="TFIIS-type" evidence="9">
    <location>
        <begin position="36"/>
        <end position="76"/>
    </location>
</feature>
<evidence type="ECO:0000313" key="10">
    <source>
        <dbReference type="EMBL" id="EWC45364.1"/>
    </source>
</evidence>
<dbReference type="InterPro" id="IPR034004">
    <property type="entry name" value="Zn_ribbon_RPA12_C"/>
</dbReference>
<dbReference type="SUPFAM" id="SSF57783">
    <property type="entry name" value="Zinc beta-ribbon"/>
    <property type="match status" value="1"/>
</dbReference>
<dbReference type="HOGENOM" id="CLU_093932_1_1_1"/>
<evidence type="ECO:0000256" key="1">
    <source>
        <dbReference type="ARBA" id="ARBA00004604"/>
    </source>
</evidence>
<accession>W7HQC4</accession>
<comment type="subcellular location">
    <subcellularLocation>
        <location evidence="1">Nucleus</location>
        <location evidence="1">Nucleolus</location>
    </subcellularLocation>
</comment>
<dbReference type="SMART" id="SM00440">
    <property type="entry name" value="ZnF_C2C2"/>
    <property type="match status" value="1"/>
</dbReference>
<evidence type="ECO:0000259" key="9">
    <source>
        <dbReference type="PROSITE" id="PS51133"/>
    </source>
</evidence>
<dbReference type="PANTHER" id="PTHR11239:SF14">
    <property type="entry name" value="DNA-DIRECTED RNA POLYMERASE I SUBUNIT RPA12"/>
    <property type="match status" value="1"/>
</dbReference>
<dbReference type="Gene3D" id="2.20.25.10">
    <property type="match status" value="1"/>
</dbReference>
<dbReference type="InterPro" id="IPR012164">
    <property type="entry name" value="Rpa12/Rpb9/Rpc10/TFS"/>
</dbReference>
<evidence type="ECO:0000256" key="3">
    <source>
        <dbReference type="ARBA" id="ARBA00022478"/>
    </source>
</evidence>
<dbReference type="GO" id="GO:0008270">
    <property type="term" value="F:zinc ion binding"/>
    <property type="evidence" value="ECO:0007669"/>
    <property type="project" value="UniProtKB-KW"/>
</dbReference>
<evidence type="ECO:0000256" key="6">
    <source>
        <dbReference type="ARBA" id="ARBA00022833"/>
    </source>
</evidence>
<keyword evidence="7" id="KW-0539">Nucleus</keyword>
<reference evidence="10 11" key="1">
    <citation type="submission" date="2013-05" db="EMBL/GenBank/DDBJ databases">
        <title>Drechslerella stenobrocha genome reveals carnivorous origination and mechanical trapping mechanism of predatory fungi.</title>
        <authorList>
            <person name="Liu X."/>
            <person name="Zhang W."/>
            <person name="Liu K."/>
        </authorList>
    </citation>
    <scope>NUCLEOTIDE SEQUENCE [LARGE SCALE GENOMIC DNA]</scope>
    <source>
        <strain evidence="10 11">248</strain>
    </source>
</reference>
<dbReference type="Proteomes" id="UP000024837">
    <property type="component" value="Unassembled WGS sequence"/>
</dbReference>
<dbReference type="InterPro" id="IPR001222">
    <property type="entry name" value="Znf_TFIIS"/>
</dbReference>
<dbReference type="GO" id="GO:0006363">
    <property type="term" value="P:termination of RNA polymerase I transcription"/>
    <property type="evidence" value="ECO:0007669"/>
    <property type="project" value="TreeGrafter"/>
</dbReference>
<organism evidence="10 11">
    <name type="scientific">Drechslerella stenobrocha 248</name>
    <dbReference type="NCBI Taxonomy" id="1043628"/>
    <lineage>
        <taxon>Eukaryota</taxon>
        <taxon>Fungi</taxon>
        <taxon>Dikarya</taxon>
        <taxon>Ascomycota</taxon>
        <taxon>Pezizomycotina</taxon>
        <taxon>Orbiliomycetes</taxon>
        <taxon>Orbiliales</taxon>
        <taxon>Orbiliaceae</taxon>
        <taxon>Drechslerella</taxon>
    </lineage>
</organism>
<dbReference type="GO" id="GO:0003676">
    <property type="term" value="F:nucleic acid binding"/>
    <property type="evidence" value="ECO:0007669"/>
    <property type="project" value="InterPro"/>
</dbReference>